<evidence type="ECO:0000256" key="3">
    <source>
        <dbReference type="ARBA" id="ARBA00022691"/>
    </source>
</evidence>
<dbReference type="Gene3D" id="1.10.10.10">
    <property type="entry name" value="Winged helix-like DNA-binding domain superfamily/Winged helix DNA-binding domain"/>
    <property type="match status" value="1"/>
</dbReference>
<accession>A0A2H3CZG2</accession>
<dbReference type="Gene3D" id="3.40.50.150">
    <property type="entry name" value="Vaccinia Virus protein VP39"/>
    <property type="match status" value="1"/>
</dbReference>
<keyword evidence="3" id="KW-0949">S-adenosyl-L-methionine</keyword>
<sequence length="482" mass="53205">MASTSTLRSLANLISSSVDIIEERAQVPDLDLAYHECEVSNKGFSDPAVTDAISCIIAATAQLVATIRPAHLTLISTAMMIHVPAALRTVTDLHVPEILREAGPQGLHIRKIAALCRTSPGKLARILRLLATEHIFKEVTPDVFAHNRISSLLDTGKSVDKLIERQRSKWDGGVGIAAFVSHTGGNSLKFTSYLAETMQDPSFAYSEDHAKAPFNYTVRTDLPFWQWLDLRENEYERRKFGLAMTLLSVSRFCPRCSLLFFSGFEWGLLPKNSVVVDVGGGVGMATLPVAKVFPDLRIVIQDRPKFVEDARKLWKDQLPDAVSSGQVAFQVHDFFECQPIQAADVYLLRWIIHDWNDSLCISILKRLREAAGPGTKLLIVDALMSYACQDSFASGIVGAVKPLPPKPLLANFGHARVGEYLFDLQMLVTVNGQERTIRQFSDILEIAGWEIEEVKSAAATQAHIIAIPAVVQPLPIALNTRL</sequence>
<dbReference type="InterPro" id="IPR029063">
    <property type="entry name" value="SAM-dependent_MTases_sf"/>
</dbReference>
<dbReference type="PANTHER" id="PTHR43712:SF2">
    <property type="entry name" value="O-METHYLTRANSFERASE CICE"/>
    <property type="match status" value="1"/>
</dbReference>
<organism evidence="6 7">
    <name type="scientific">Armillaria gallica</name>
    <name type="common">Bulbous honey fungus</name>
    <name type="synonym">Armillaria bulbosa</name>
    <dbReference type="NCBI Taxonomy" id="47427"/>
    <lineage>
        <taxon>Eukaryota</taxon>
        <taxon>Fungi</taxon>
        <taxon>Dikarya</taxon>
        <taxon>Basidiomycota</taxon>
        <taxon>Agaricomycotina</taxon>
        <taxon>Agaricomycetes</taxon>
        <taxon>Agaricomycetidae</taxon>
        <taxon>Agaricales</taxon>
        <taxon>Marasmiineae</taxon>
        <taxon>Physalacriaceae</taxon>
        <taxon>Armillaria</taxon>
    </lineage>
</organism>
<dbReference type="GO" id="GO:0032259">
    <property type="term" value="P:methylation"/>
    <property type="evidence" value="ECO:0007669"/>
    <property type="project" value="UniProtKB-KW"/>
</dbReference>
<evidence type="ECO:0000259" key="4">
    <source>
        <dbReference type="Pfam" id="PF00891"/>
    </source>
</evidence>
<dbReference type="GO" id="GO:0046983">
    <property type="term" value="F:protein dimerization activity"/>
    <property type="evidence" value="ECO:0007669"/>
    <property type="project" value="InterPro"/>
</dbReference>
<dbReference type="Proteomes" id="UP000217790">
    <property type="component" value="Unassembled WGS sequence"/>
</dbReference>
<dbReference type="InterPro" id="IPR012967">
    <property type="entry name" value="COMT_dimerisation"/>
</dbReference>
<evidence type="ECO:0000259" key="5">
    <source>
        <dbReference type="Pfam" id="PF08100"/>
    </source>
</evidence>
<evidence type="ECO:0000256" key="2">
    <source>
        <dbReference type="ARBA" id="ARBA00022679"/>
    </source>
</evidence>
<reference evidence="7" key="1">
    <citation type="journal article" date="2017" name="Nat. Ecol. Evol.">
        <title>Genome expansion and lineage-specific genetic innovations in the forest pathogenic fungi Armillaria.</title>
        <authorList>
            <person name="Sipos G."/>
            <person name="Prasanna A.N."/>
            <person name="Walter M.C."/>
            <person name="O'Connor E."/>
            <person name="Balint B."/>
            <person name="Krizsan K."/>
            <person name="Kiss B."/>
            <person name="Hess J."/>
            <person name="Varga T."/>
            <person name="Slot J."/>
            <person name="Riley R."/>
            <person name="Boka B."/>
            <person name="Rigling D."/>
            <person name="Barry K."/>
            <person name="Lee J."/>
            <person name="Mihaltcheva S."/>
            <person name="LaButti K."/>
            <person name="Lipzen A."/>
            <person name="Waldron R."/>
            <person name="Moloney N.M."/>
            <person name="Sperisen C."/>
            <person name="Kredics L."/>
            <person name="Vagvoelgyi C."/>
            <person name="Patrignani A."/>
            <person name="Fitzpatrick D."/>
            <person name="Nagy I."/>
            <person name="Doyle S."/>
            <person name="Anderson J.B."/>
            <person name="Grigoriev I.V."/>
            <person name="Gueldener U."/>
            <person name="Muensterkoetter M."/>
            <person name="Nagy L.G."/>
        </authorList>
    </citation>
    <scope>NUCLEOTIDE SEQUENCE [LARGE SCALE GENOMIC DNA]</scope>
    <source>
        <strain evidence="7">Ar21-2</strain>
    </source>
</reference>
<gene>
    <name evidence="6" type="ORF">ARMGADRAFT_944371</name>
</gene>
<feature type="domain" description="O-methyltransferase dimerisation" evidence="5">
    <location>
        <begin position="79"/>
        <end position="153"/>
    </location>
</feature>
<dbReference type="PROSITE" id="PS51683">
    <property type="entry name" value="SAM_OMT_II"/>
    <property type="match status" value="1"/>
</dbReference>
<dbReference type="InParanoid" id="A0A2H3CZG2"/>
<dbReference type="InterPro" id="IPR036388">
    <property type="entry name" value="WH-like_DNA-bd_sf"/>
</dbReference>
<keyword evidence="7" id="KW-1185">Reference proteome</keyword>
<dbReference type="Pfam" id="PF00891">
    <property type="entry name" value="Methyltransf_2"/>
    <property type="match status" value="1"/>
</dbReference>
<keyword evidence="1 6" id="KW-0489">Methyltransferase</keyword>
<dbReference type="GO" id="GO:0008171">
    <property type="term" value="F:O-methyltransferase activity"/>
    <property type="evidence" value="ECO:0007669"/>
    <property type="project" value="InterPro"/>
</dbReference>
<evidence type="ECO:0000256" key="1">
    <source>
        <dbReference type="ARBA" id="ARBA00022603"/>
    </source>
</evidence>
<dbReference type="OMA" id="LLANFGH"/>
<dbReference type="SUPFAM" id="SSF53335">
    <property type="entry name" value="S-adenosyl-L-methionine-dependent methyltransferases"/>
    <property type="match status" value="1"/>
</dbReference>
<dbReference type="STRING" id="47427.A0A2H3CZG2"/>
<keyword evidence="2 6" id="KW-0808">Transferase</keyword>
<evidence type="ECO:0000313" key="6">
    <source>
        <dbReference type="EMBL" id="PBK83898.1"/>
    </source>
</evidence>
<name>A0A2H3CZG2_ARMGA</name>
<evidence type="ECO:0000313" key="7">
    <source>
        <dbReference type="Proteomes" id="UP000217790"/>
    </source>
</evidence>
<dbReference type="EMBL" id="KZ293702">
    <property type="protein sequence ID" value="PBK83898.1"/>
    <property type="molecule type" value="Genomic_DNA"/>
</dbReference>
<dbReference type="InterPro" id="IPR036390">
    <property type="entry name" value="WH_DNA-bd_sf"/>
</dbReference>
<proteinExistence type="predicted"/>
<dbReference type="InterPro" id="IPR001077">
    <property type="entry name" value="COMT_C"/>
</dbReference>
<dbReference type="InterPro" id="IPR016461">
    <property type="entry name" value="COMT-like"/>
</dbReference>
<dbReference type="OrthoDB" id="2410195at2759"/>
<dbReference type="PANTHER" id="PTHR43712">
    <property type="entry name" value="PUTATIVE (AFU_ORTHOLOGUE AFUA_4G14580)-RELATED"/>
    <property type="match status" value="1"/>
</dbReference>
<dbReference type="Pfam" id="PF08100">
    <property type="entry name" value="Dimerisation"/>
    <property type="match status" value="1"/>
</dbReference>
<protein>
    <submittedName>
        <fullName evidence="6">O-methyltransferase</fullName>
    </submittedName>
</protein>
<feature type="domain" description="O-methyltransferase C-terminal" evidence="4">
    <location>
        <begin position="273"/>
        <end position="392"/>
    </location>
</feature>
<dbReference type="AlphaFoldDB" id="A0A2H3CZG2"/>
<dbReference type="SUPFAM" id="SSF46785">
    <property type="entry name" value="Winged helix' DNA-binding domain"/>
    <property type="match status" value="1"/>
</dbReference>